<evidence type="ECO:0000313" key="1">
    <source>
        <dbReference type="EMBL" id="CDG03904.1"/>
    </source>
</evidence>
<organism evidence="1 2">
    <name type="scientific">Lactococcus lactis subsp. lactis A12</name>
    <dbReference type="NCBI Taxonomy" id="1137134"/>
    <lineage>
        <taxon>Bacteria</taxon>
        <taxon>Bacillati</taxon>
        <taxon>Bacillota</taxon>
        <taxon>Bacilli</taxon>
        <taxon>Lactobacillales</taxon>
        <taxon>Streptococcaceae</taxon>
        <taxon>Lactococcus</taxon>
    </lineage>
</organism>
<name>S6F500_LACLL</name>
<evidence type="ECO:0000313" key="2">
    <source>
        <dbReference type="Proteomes" id="UP000015361"/>
    </source>
</evidence>
<reference evidence="1 2" key="1">
    <citation type="journal article" date="2013" name="Appl. Environ. Microbiol.">
        <title>The Carbohydrate Metabolism Signature of Lactococcus lactis Strain A12 Reveals Its Sourdough Ecosystem Origin.</title>
        <authorList>
            <person name="Passerini D."/>
            <person name="Coddeville M."/>
            <person name="Le Bourgeois P."/>
            <person name="Loubiere P."/>
            <person name="Ritzenthaler P."/>
            <person name="Fontagne-Faucher C."/>
            <person name="Daveran-Mingot M.L."/>
            <person name="Cocaign-Bousquet M."/>
        </authorList>
    </citation>
    <scope>NUCLEOTIDE SEQUENCE [LARGE SCALE GENOMIC DNA]</scope>
    <source>
        <strain evidence="1 2">A12</strain>
    </source>
</reference>
<dbReference type="Proteomes" id="UP000015361">
    <property type="component" value="Unassembled WGS sequence"/>
</dbReference>
<sequence>MASNTQNFAN</sequence>
<protein>
    <submittedName>
        <fullName evidence="1">Uncharacterized protein</fullName>
    </submittedName>
</protein>
<proteinExistence type="predicted"/>
<accession>S6F500</accession>
<dbReference type="EMBL" id="CBLU010000006">
    <property type="protein sequence ID" value="CDG03904.1"/>
    <property type="molecule type" value="Genomic_DNA"/>
</dbReference>
<comment type="caution">
    <text evidence="1">The sequence shown here is derived from an EMBL/GenBank/DDBJ whole genome shotgun (WGS) entry which is preliminary data.</text>
</comment>
<gene>
    <name evidence="1" type="ORF">O9U_08460</name>
</gene>